<dbReference type="InterPro" id="IPR002372">
    <property type="entry name" value="PQQ_rpt_dom"/>
</dbReference>
<evidence type="ECO:0000313" key="4">
    <source>
        <dbReference type="EMBL" id="SEL15332.1"/>
    </source>
</evidence>
<dbReference type="OrthoDB" id="3453891at2"/>
<dbReference type="PANTHER" id="PTHR34512">
    <property type="entry name" value="CELL SURFACE PROTEIN"/>
    <property type="match status" value="1"/>
</dbReference>
<keyword evidence="2" id="KW-0472">Membrane</keyword>
<dbReference type="InterPro" id="IPR011047">
    <property type="entry name" value="Quinoprotein_ADH-like_sf"/>
</dbReference>
<accession>A0A1H7MVK8</accession>
<dbReference type="eggNOG" id="COG1520">
    <property type="taxonomic scope" value="Bacteria"/>
</dbReference>
<dbReference type="InterPro" id="IPR018391">
    <property type="entry name" value="PQQ_b-propeller_rpt"/>
</dbReference>
<dbReference type="InterPro" id="IPR006311">
    <property type="entry name" value="TAT_signal"/>
</dbReference>
<dbReference type="Gene3D" id="2.130.10.10">
    <property type="entry name" value="YVTN repeat-like/Quinoprotein amine dehydrogenase"/>
    <property type="match status" value="1"/>
</dbReference>
<feature type="transmembrane region" description="Helical" evidence="2">
    <location>
        <begin position="12"/>
        <end position="31"/>
    </location>
</feature>
<dbReference type="SMART" id="SM00564">
    <property type="entry name" value="PQQ"/>
    <property type="match status" value="5"/>
</dbReference>
<evidence type="ECO:0000256" key="1">
    <source>
        <dbReference type="SAM" id="MobiDB-lite"/>
    </source>
</evidence>
<sequence length="423" mass="43146">MEQSSPTRRNFLWAGGGVVLATAVGGVLTLTGGGRDASHTKAGKAGKGDRAGAAVENTGSMSSTASPHTAWSLPVGGIVRALRYQDGRVYVVTIPGGLLAADAATGRVLWRESIWTTAREGDFAVDNGVLYVCGALTEGGEAELLALDAASGRRLWTYAAPSTAVLGGAYGVLDGAVLVIVYNHVTSRREVWSVDTRTRHVRWRAHCPDDNTTLYVPPTGTLVYDLDPNGANIQALDTARHGAVAWAGAGSAGDPMSAASSCLATGLVGGKVLTTDGQGSIAALDPATGKVAWKVPATSGAAGAFGASTVSLFADGGDVYYVWDGRHLTARQAGAAGAQLWTASVKTGGFALNTQVLVDPDSDTLFVTGAALYAADLRTGGCRWQYSGTGPIPVSFDTPMAAGGGHCYLAADRSTVVALTSSA</sequence>
<dbReference type="InterPro" id="IPR015943">
    <property type="entry name" value="WD40/YVTN_repeat-like_dom_sf"/>
</dbReference>
<feature type="compositionally biased region" description="Polar residues" evidence="1">
    <location>
        <begin position="57"/>
        <end position="67"/>
    </location>
</feature>
<dbReference type="PANTHER" id="PTHR34512:SF30">
    <property type="entry name" value="OUTER MEMBRANE PROTEIN ASSEMBLY FACTOR BAMB"/>
    <property type="match status" value="1"/>
</dbReference>
<dbReference type="STRING" id="235985.SAMN05414137_10692"/>
<keyword evidence="5" id="KW-1185">Reference proteome</keyword>
<dbReference type="EMBL" id="FOAZ01000006">
    <property type="protein sequence ID" value="SEL15332.1"/>
    <property type="molecule type" value="Genomic_DNA"/>
</dbReference>
<dbReference type="PROSITE" id="PS51318">
    <property type="entry name" value="TAT"/>
    <property type="match status" value="1"/>
</dbReference>
<gene>
    <name evidence="4" type="ORF">SAMN05414137_10692</name>
</gene>
<proteinExistence type="predicted"/>
<dbReference type="SUPFAM" id="SSF50998">
    <property type="entry name" value="Quinoprotein alcohol dehydrogenase-like"/>
    <property type="match status" value="2"/>
</dbReference>
<evidence type="ECO:0000256" key="2">
    <source>
        <dbReference type="SAM" id="Phobius"/>
    </source>
</evidence>
<name>A0A1H7MVK8_STRJI</name>
<feature type="region of interest" description="Disordered" evidence="1">
    <location>
        <begin position="34"/>
        <end position="67"/>
    </location>
</feature>
<dbReference type="Gene3D" id="2.40.10.480">
    <property type="match status" value="2"/>
</dbReference>
<feature type="domain" description="Pyrrolo-quinoline quinone repeat" evidence="3">
    <location>
        <begin position="142"/>
        <end position="321"/>
    </location>
</feature>
<evidence type="ECO:0000259" key="3">
    <source>
        <dbReference type="Pfam" id="PF13360"/>
    </source>
</evidence>
<dbReference type="AlphaFoldDB" id="A0A1H7MVK8"/>
<protein>
    <submittedName>
        <fullName evidence="4">PQQ-like domain-containing protein</fullName>
    </submittedName>
</protein>
<keyword evidence="2" id="KW-1133">Transmembrane helix</keyword>
<keyword evidence="2" id="KW-0812">Transmembrane</keyword>
<dbReference type="RefSeq" id="WP_042447285.1">
    <property type="nucleotide sequence ID" value="NZ_BBPN01000012.1"/>
</dbReference>
<reference evidence="5" key="1">
    <citation type="submission" date="2016-10" db="EMBL/GenBank/DDBJ databases">
        <authorList>
            <person name="Varghese N."/>
        </authorList>
    </citation>
    <scope>NUCLEOTIDE SEQUENCE [LARGE SCALE GENOMIC DNA]</scope>
    <source>
        <strain evidence="5">DSM 45096 / BCRC 16803 / CGMCC 4.1857 / CIP 109030 / JCM 12277 / KCTC 19219 / NBRC 100920 / 33214</strain>
    </source>
</reference>
<dbReference type="Proteomes" id="UP000183015">
    <property type="component" value="Unassembled WGS sequence"/>
</dbReference>
<organism evidence="4 5">
    <name type="scientific">Streptacidiphilus jiangxiensis</name>
    <dbReference type="NCBI Taxonomy" id="235985"/>
    <lineage>
        <taxon>Bacteria</taxon>
        <taxon>Bacillati</taxon>
        <taxon>Actinomycetota</taxon>
        <taxon>Actinomycetes</taxon>
        <taxon>Kitasatosporales</taxon>
        <taxon>Streptomycetaceae</taxon>
        <taxon>Streptacidiphilus</taxon>
    </lineage>
</organism>
<evidence type="ECO:0000313" key="5">
    <source>
        <dbReference type="Proteomes" id="UP000183015"/>
    </source>
</evidence>
<dbReference type="Pfam" id="PF13360">
    <property type="entry name" value="PQQ_2"/>
    <property type="match status" value="1"/>
</dbReference>